<reference evidence="1 2" key="1">
    <citation type="submission" date="2024-05" db="EMBL/GenBank/DDBJ databases">
        <title>Genetic variation in Jamaican populations of the coffee berry borer (Hypothenemus hampei).</title>
        <authorList>
            <person name="Errbii M."/>
            <person name="Myrie A."/>
        </authorList>
    </citation>
    <scope>NUCLEOTIDE SEQUENCE [LARGE SCALE GENOMIC DNA]</scope>
    <source>
        <strain evidence="1">JA-Hopewell-2020-01-JO</strain>
        <tissue evidence="1">Whole body</tissue>
    </source>
</reference>
<dbReference type="Proteomes" id="UP001566132">
    <property type="component" value="Unassembled WGS sequence"/>
</dbReference>
<evidence type="ECO:0000313" key="2">
    <source>
        <dbReference type="Proteomes" id="UP001566132"/>
    </source>
</evidence>
<accession>A0ABD1E373</accession>
<evidence type="ECO:0000313" key="1">
    <source>
        <dbReference type="EMBL" id="KAL1489030.1"/>
    </source>
</evidence>
<gene>
    <name evidence="1" type="ORF">ABEB36_013975</name>
</gene>
<dbReference type="AlphaFoldDB" id="A0ABD1E373"/>
<comment type="caution">
    <text evidence="1">The sequence shown here is derived from an EMBL/GenBank/DDBJ whole genome shotgun (WGS) entry which is preliminary data.</text>
</comment>
<proteinExistence type="predicted"/>
<protein>
    <submittedName>
        <fullName evidence="1">Uncharacterized protein</fullName>
    </submittedName>
</protein>
<name>A0ABD1E373_HYPHA</name>
<organism evidence="1 2">
    <name type="scientific">Hypothenemus hampei</name>
    <name type="common">Coffee berry borer</name>
    <dbReference type="NCBI Taxonomy" id="57062"/>
    <lineage>
        <taxon>Eukaryota</taxon>
        <taxon>Metazoa</taxon>
        <taxon>Ecdysozoa</taxon>
        <taxon>Arthropoda</taxon>
        <taxon>Hexapoda</taxon>
        <taxon>Insecta</taxon>
        <taxon>Pterygota</taxon>
        <taxon>Neoptera</taxon>
        <taxon>Endopterygota</taxon>
        <taxon>Coleoptera</taxon>
        <taxon>Polyphaga</taxon>
        <taxon>Cucujiformia</taxon>
        <taxon>Curculionidae</taxon>
        <taxon>Scolytinae</taxon>
        <taxon>Hypothenemus</taxon>
    </lineage>
</organism>
<sequence>MRLSVRLLFLYNMELHKQFDRCCNHFGLKDHLVKTGLRKATINIKETLGLSHFYLLCTDCRKKASDIIKQKTNDISDYCGNYLNNNNNNMSDGDGDSDTDITDTQQSLRSFSNNSEFMLSQSSSDSQVSIETRLPVINRALQLLNETPISSKKLNNDNFSNHKVNDISSNLKKSLYFATDKESEFEDDGENFRNLI</sequence>
<keyword evidence="2" id="KW-1185">Reference proteome</keyword>
<dbReference type="EMBL" id="JBDJPC010000012">
    <property type="protein sequence ID" value="KAL1489030.1"/>
    <property type="molecule type" value="Genomic_DNA"/>
</dbReference>